<dbReference type="EMBL" id="BAAFJT010000002">
    <property type="protein sequence ID" value="GAB0181417.1"/>
    <property type="molecule type" value="Genomic_DNA"/>
</dbReference>
<organism evidence="1 2">
    <name type="scientific">Grus japonensis</name>
    <name type="common">Japanese crane</name>
    <name type="synonym">Red-crowned crane</name>
    <dbReference type="NCBI Taxonomy" id="30415"/>
    <lineage>
        <taxon>Eukaryota</taxon>
        <taxon>Metazoa</taxon>
        <taxon>Chordata</taxon>
        <taxon>Craniata</taxon>
        <taxon>Vertebrata</taxon>
        <taxon>Euteleostomi</taxon>
        <taxon>Archelosauria</taxon>
        <taxon>Archosauria</taxon>
        <taxon>Dinosauria</taxon>
        <taxon>Saurischia</taxon>
        <taxon>Theropoda</taxon>
        <taxon>Coelurosauria</taxon>
        <taxon>Aves</taxon>
        <taxon>Neognathae</taxon>
        <taxon>Neoaves</taxon>
        <taxon>Gruiformes</taxon>
        <taxon>Gruidae</taxon>
        <taxon>Grus</taxon>
    </lineage>
</organism>
<proteinExistence type="predicted"/>
<dbReference type="AlphaFoldDB" id="A0ABC9WB42"/>
<reference evidence="1 2" key="1">
    <citation type="submission" date="2024-06" db="EMBL/GenBank/DDBJ databases">
        <title>The draft genome of Grus japonensis, version 3.</title>
        <authorList>
            <person name="Nabeshima K."/>
            <person name="Suzuki S."/>
            <person name="Onuma M."/>
        </authorList>
    </citation>
    <scope>NUCLEOTIDE SEQUENCE [LARGE SCALE GENOMIC DNA]</scope>
    <source>
        <strain evidence="1 2">451A</strain>
    </source>
</reference>
<name>A0ABC9WB42_GRUJA</name>
<keyword evidence="2" id="KW-1185">Reference proteome</keyword>
<protein>
    <recommendedName>
        <fullName evidence="3">Glycerol kinase</fullName>
    </recommendedName>
</protein>
<accession>A0ABC9WB42</accession>
<evidence type="ECO:0000313" key="2">
    <source>
        <dbReference type="Proteomes" id="UP001623348"/>
    </source>
</evidence>
<dbReference type="PANTHER" id="PTHR33395:SF22">
    <property type="entry name" value="REVERSE TRANSCRIPTASE DOMAIN-CONTAINING PROTEIN"/>
    <property type="match status" value="1"/>
</dbReference>
<sequence length="155" mass="17899">MMDLVLTNKEGLVGNVKLKVSLGCSDHEMVEFKILRAARRAHTKLTTLDFRRADFGLFRDLLGRIPWDKALEGRGAQDSWLVFKGHFLQAQERCIPTKRKSGKNAWRPAWMNKELLNKLKHKKEAYRGRKQGQVAWEKLTSEVSLGFEHINVQTP</sequence>
<dbReference type="PANTHER" id="PTHR33395">
    <property type="entry name" value="TRANSCRIPTASE, PUTATIVE-RELATED-RELATED"/>
    <property type="match status" value="1"/>
</dbReference>
<evidence type="ECO:0008006" key="3">
    <source>
        <dbReference type="Google" id="ProtNLM"/>
    </source>
</evidence>
<dbReference type="Proteomes" id="UP001623348">
    <property type="component" value="Unassembled WGS sequence"/>
</dbReference>
<comment type="caution">
    <text evidence="1">The sequence shown here is derived from an EMBL/GenBank/DDBJ whole genome shotgun (WGS) entry which is preliminary data.</text>
</comment>
<evidence type="ECO:0000313" key="1">
    <source>
        <dbReference type="EMBL" id="GAB0181417.1"/>
    </source>
</evidence>
<gene>
    <name evidence="1" type="ORF">GRJ2_000607000</name>
</gene>